<dbReference type="GO" id="GO:0009338">
    <property type="term" value="C:exodeoxyribonuclease V complex"/>
    <property type="evidence" value="ECO:0007669"/>
    <property type="project" value="InterPro"/>
</dbReference>
<dbReference type="OrthoDB" id="9762834at2"/>
<dbReference type="SUPFAM" id="SSF52540">
    <property type="entry name" value="P-loop containing nucleoside triphosphate hydrolases"/>
    <property type="match status" value="2"/>
</dbReference>
<accession>A0A5Q2Q7B8</accession>
<keyword evidence="13" id="KW-1185">Reference proteome</keyword>
<dbReference type="PANTHER" id="PTHR30591:SF1">
    <property type="entry name" value="RECBCD ENZYME SUBUNIT RECC"/>
    <property type="match status" value="1"/>
</dbReference>
<keyword evidence="2 10" id="KW-0547">Nucleotide-binding</keyword>
<dbReference type="InterPro" id="IPR011335">
    <property type="entry name" value="Restrct_endonuc-II-like"/>
</dbReference>
<evidence type="ECO:0000256" key="9">
    <source>
        <dbReference type="ARBA" id="ARBA00023204"/>
    </source>
</evidence>
<proteinExistence type="inferred from homology"/>
<keyword evidence="4 10" id="KW-0378">Hydrolase</keyword>
<keyword evidence="9 10" id="KW-0234">DNA repair</keyword>
<evidence type="ECO:0000256" key="1">
    <source>
        <dbReference type="ARBA" id="ARBA00022722"/>
    </source>
</evidence>
<dbReference type="KEGG" id="llp:GH975_07050"/>
<organism evidence="12 13">
    <name type="scientific">Litorivicinus lipolyticus</name>
    <dbReference type="NCBI Taxonomy" id="418701"/>
    <lineage>
        <taxon>Bacteria</taxon>
        <taxon>Pseudomonadati</taxon>
        <taxon>Pseudomonadota</taxon>
        <taxon>Gammaproteobacteria</taxon>
        <taxon>Oceanospirillales</taxon>
        <taxon>Litorivicinaceae</taxon>
        <taxon>Litorivicinus</taxon>
    </lineage>
</organism>
<evidence type="ECO:0000259" key="11">
    <source>
        <dbReference type="Pfam" id="PF17946"/>
    </source>
</evidence>
<dbReference type="GO" id="GO:0005524">
    <property type="term" value="F:ATP binding"/>
    <property type="evidence" value="ECO:0007669"/>
    <property type="project" value="UniProtKB-UniRule"/>
</dbReference>
<dbReference type="SUPFAM" id="SSF52980">
    <property type="entry name" value="Restriction endonuclease-like"/>
    <property type="match status" value="1"/>
</dbReference>
<dbReference type="Pfam" id="PF04257">
    <property type="entry name" value="Exonuc_V_gamma"/>
    <property type="match status" value="1"/>
</dbReference>
<evidence type="ECO:0000313" key="12">
    <source>
        <dbReference type="EMBL" id="QGG80339.1"/>
    </source>
</evidence>
<dbReference type="InterPro" id="IPR041500">
    <property type="entry name" value="RecC_C"/>
</dbReference>
<evidence type="ECO:0000256" key="10">
    <source>
        <dbReference type="HAMAP-Rule" id="MF_01486"/>
    </source>
</evidence>
<comment type="function">
    <text evidence="10">A helicase/nuclease that prepares dsDNA breaks (DSB) for recombinational DNA repair. Binds to DSBs and unwinds DNA via a highly rapid and processive ATP-dependent bidirectional helicase activity. Unwinds dsDNA until it encounters a Chi (crossover hotspot instigator) sequence from the 3' direction. Cuts ssDNA a few nucleotides 3' to the Chi site. The properties and activities of the enzyme are changed at Chi. The Chi-altered holoenzyme produces a long 3'-ssDNA overhang and facilitates RecA-binding to the ssDNA for homologous DNA recombination and repair. Holoenzyme degrades any linearized DNA that is unable to undergo homologous recombination. In the holoenzyme this subunit recognizes the wild-type Chi sequence, and when added to isolated RecB increases its ATP-dependent helicase processivity.</text>
</comment>
<dbReference type="Gene3D" id="3.40.50.10930">
    <property type="match status" value="1"/>
</dbReference>
<dbReference type="InterPro" id="IPR027417">
    <property type="entry name" value="P-loop_NTPase"/>
</dbReference>
<dbReference type="AlphaFoldDB" id="A0A5Q2Q7B8"/>
<dbReference type="RefSeq" id="WP_153713843.1">
    <property type="nucleotide sequence ID" value="NZ_CP045871.1"/>
</dbReference>
<evidence type="ECO:0000256" key="5">
    <source>
        <dbReference type="ARBA" id="ARBA00022806"/>
    </source>
</evidence>
<dbReference type="InterPro" id="IPR006697">
    <property type="entry name" value="RecC"/>
</dbReference>
<dbReference type="GO" id="GO:0000724">
    <property type="term" value="P:double-strand break repair via homologous recombination"/>
    <property type="evidence" value="ECO:0007669"/>
    <property type="project" value="UniProtKB-UniRule"/>
</dbReference>
<evidence type="ECO:0000313" key="13">
    <source>
        <dbReference type="Proteomes" id="UP000388235"/>
    </source>
</evidence>
<keyword evidence="1 10" id="KW-0540">Nuclease</keyword>
<dbReference type="InterPro" id="IPR013986">
    <property type="entry name" value="DExx_box_DNA_helicase_dom_sf"/>
</dbReference>
<dbReference type="PANTHER" id="PTHR30591">
    <property type="entry name" value="RECBCD ENZYME SUBUNIT RECC"/>
    <property type="match status" value="1"/>
</dbReference>
<dbReference type="GO" id="GO:0003678">
    <property type="term" value="F:DNA helicase activity"/>
    <property type="evidence" value="ECO:0007669"/>
    <property type="project" value="UniProtKB-UniRule"/>
</dbReference>
<keyword evidence="3 10" id="KW-0227">DNA damage</keyword>
<comment type="subunit">
    <text evidence="10">Heterotrimer of RecB, RecC and RecD. All subunits contribute to DNA-binding.</text>
</comment>
<dbReference type="GO" id="GO:0008854">
    <property type="term" value="F:exodeoxyribonuclease V activity"/>
    <property type="evidence" value="ECO:0007669"/>
    <property type="project" value="InterPro"/>
</dbReference>
<keyword evidence="7 10" id="KW-0067">ATP-binding</keyword>
<evidence type="ECO:0000256" key="2">
    <source>
        <dbReference type="ARBA" id="ARBA00022741"/>
    </source>
</evidence>
<evidence type="ECO:0000256" key="3">
    <source>
        <dbReference type="ARBA" id="ARBA00022763"/>
    </source>
</evidence>
<dbReference type="EMBL" id="CP045871">
    <property type="protein sequence ID" value="QGG80339.1"/>
    <property type="molecule type" value="Genomic_DNA"/>
</dbReference>
<name>A0A5Q2Q7B8_9GAMM</name>
<evidence type="ECO:0000256" key="6">
    <source>
        <dbReference type="ARBA" id="ARBA00022839"/>
    </source>
</evidence>
<keyword evidence="8 10" id="KW-0238">DNA-binding</keyword>
<gene>
    <name evidence="10 12" type="primary">recC</name>
    <name evidence="12" type="ORF">GH975_07050</name>
</gene>
<dbReference type="Pfam" id="PF17946">
    <property type="entry name" value="RecC_C"/>
    <property type="match status" value="1"/>
</dbReference>
<sequence length="1077" mass="118585">MTENALTPGLLFVRSNRNEQLRALTIDWMRRYPLGVFETETLLVHSNGIAQWFQRAMAQSADEGGLGIAAAVDISLPARFIWPTYRSVLGDLPAKSSFDKSVLTWRLYADLPRWADDGLLVGLGEFFERQGDPIQRYQLASMVADLFDQYQLYRPDWLSQWEAGHDQITRAGMACDVDVANRWQPVLWRLLKAQYGAQLDSDRAQVHQQFIQACATLTSRPPGLAQRVVVFGLASMPVQLMEVLAAIARFTQVIICVHSPSPSYWSDQWHGSLDADVHPLLDAWGQLGRDNARMLDDFQARPLMSGANAEVDLYSAPGAASLLKRVQSSLYALDSTPALGPADASVRAVSCHSAQREVEVLQDHLLALFDGDSSLRPDQVLVMVPAIDDYASHIRAVFGRLSSVDARFLPTAVSDQSGRSQSPWLRGLLDILELTSTRFEVADLMRLLGVAPIRATFGIDETELATIDAWLRSAQVRWGLNATQQNDVSTAIDGRYSWAWGVQRLLLGYAAGDLAWQGIDGVDSVSGLGAQTAGRLAHFVSRAERLWSSLQGHHPSSHWIAAFRALQTDWLVAEDAVDLGARRQADSALDSWAADLACADADPVIEAALAVAVWTRLLEQAASSSQFLHDAIQFATLMPMRAIPYRHICILGLNDHAYPRPNTAVGPDLMQHDYRPGDRARREDDRYLFLEAILSARDGLYLSYQGRSPVDNAERAPSVLWDQWFGFLAAGGAKVELEQHPVHPYSSDYFIQDSGLATYAREWAPVEASAASPDSDEVVANAPVQWTLRDIGDVLKSPSTSFLRRRYDARCQGSPQQSATDEAFRLTELDGWQVTDAVIRAAQVRIDAGEAAEPALARAIATVARQGRLGVDPFQSRVAQALIEQWTPALNDYRQRLLDTPQVESLSGQLQATQGTLNWHELTVRCGQSGRVRLGLHASRARVGSGNRVGLNYLAQAWVEHLACQLTGPTDSHWWFKDGRIDLAPCAPEDARATLLGLLEWAGRAARRPLPCDPSFAAEVIATEGWSDKATSQYLIAVKRSEDLLRCWADAEALADAPELVPAALALYGGLLEALGQ</sequence>
<evidence type="ECO:0000256" key="7">
    <source>
        <dbReference type="ARBA" id="ARBA00022840"/>
    </source>
</evidence>
<dbReference type="PIRSF" id="PIRSF000980">
    <property type="entry name" value="RecC"/>
    <property type="match status" value="1"/>
</dbReference>
<evidence type="ECO:0000256" key="8">
    <source>
        <dbReference type="ARBA" id="ARBA00023125"/>
    </source>
</evidence>
<dbReference type="HAMAP" id="MF_01486">
    <property type="entry name" value="RecC"/>
    <property type="match status" value="1"/>
</dbReference>
<reference evidence="12 13" key="1">
    <citation type="submission" date="2019-11" db="EMBL/GenBank/DDBJ databases">
        <authorList>
            <person name="Khan S.A."/>
            <person name="Jeon C.O."/>
            <person name="Chun B.H."/>
        </authorList>
    </citation>
    <scope>NUCLEOTIDE SEQUENCE [LARGE SCALE GENOMIC DNA]</scope>
    <source>
        <strain evidence="12 13">IMCC 1097</strain>
    </source>
</reference>
<keyword evidence="6 10" id="KW-0269">Exonuclease</keyword>
<evidence type="ECO:0000256" key="4">
    <source>
        <dbReference type="ARBA" id="ARBA00022801"/>
    </source>
</evidence>
<dbReference type="NCBIfam" id="TIGR01450">
    <property type="entry name" value="recC"/>
    <property type="match status" value="1"/>
</dbReference>
<dbReference type="GO" id="GO:0003677">
    <property type="term" value="F:DNA binding"/>
    <property type="evidence" value="ECO:0007669"/>
    <property type="project" value="UniProtKB-UniRule"/>
</dbReference>
<keyword evidence="5 10" id="KW-0347">Helicase</keyword>
<protein>
    <recommendedName>
        <fullName evidence="10">RecBCD enzyme subunit RecC</fullName>
    </recommendedName>
    <alternativeName>
        <fullName evidence="10">Exonuclease V subunit RecC</fullName>
        <shortName evidence="10">ExoV subunit RecC</shortName>
    </alternativeName>
    <alternativeName>
        <fullName evidence="10">Helicase/nuclease RecBCD subunit RecC</fullName>
    </alternativeName>
</protein>
<feature type="domain" description="RecC C-terminal" evidence="11">
    <location>
        <begin position="786"/>
        <end position="1021"/>
    </location>
</feature>
<comment type="similarity">
    <text evidence="10">Belongs to the RecC family.</text>
</comment>
<comment type="miscellaneous">
    <text evidence="10">In the RecBCD complex, RecB has a slow 3'-5' helicase, an exonuclease activity and loads RecA onto ssDNA, RecD has a fast 5'-3' helicase activity, while RecC stimulates the ATPase and processivity of the RecB helicase and contributes to recognition of the Chi site.</text>
</comment>
<dbReference type="Gene3D" id="3.40.50.300">
    <property type="entry name" value="P-loop containing nucleotide triphosphate hydrolases"/>
    <property type="match status" value="2"/>
</dbReference>
<dbReference type="Proteomes" id="UP000388235">
    <property type="component" value="Chromosome"/>
</dbReference>
<dbReference type="Gene3D" id="1.10.10.160">
    <property type="match status" value="1"/>
</dbReference>